<evidence type="ECO:0000256" key="5">
    <source>
        <dbReference type="ARBA" id="ARBA00023172"/>
    </source>
</evidence>
<gene>
    <name evidence="6" type="ORF">KGQ19_11200</name>
</gene>
<keyword evidence="3" id="KW-0815">Transposition</keyword>
<comment type="caution">
    <text evidence="6">The sequence shown here is derived from an EMBL/GenBank/DDBJ whole genome shotgun (WGS) entry which is preliminary data.</text>
</comment>
<protein>
    <submittedName>
        <fullName evidence="6">Transposase</fullName>
    </submittedName>
</protein>
<name>A0ABS5KN08_9ACTN</name>
<organism evidence="6 7">
    <name type="scientific">Catenulispora pinistramenti</name>
    <dbReference type="NCBI Taxonomy" id="2705254"/>
    <lineage>
        <taxon>Bacteria</taxon>
        <taxon>Bacillati</taxon>
        <taxon>Actinomycetota</taxon>
        <taxon>Actinomycetes</taxon>
        <taxon>Catenulisporales</taxon>
        <taxon>Catenulisporaceae</taxon>
        <taxon>Catenulispora</taxon>
    </lineage>
</organism>
<dbReference type="EMBL" id="JAAFYZ010000028">
    <property type="protein sequence ID" value="MBS2547438.1"/>
    <property type="molecule type" value="Genomic_DNA"/>
</dbReference>
<comment type="function">
    <text evidence="1">Required for the transposition of the insertion element.</text>
</comment>
<reference evidence="6 7" key="1">
    <citation type="submission" date="2020-02" db="EMBL/GenBank/DDBJ databases">
        <title>Acidophilic actinobacteria isolated from forest soil.</title>
        <authorList>
            <person name="Golinska P."/>
        </authorList>
    </citation>
    <scope>NUCLEOTIDE SEQUENCE [LARGE SCALE GENOMIC DNA]</scope>
    <source>
        <strain evidence="6 7">NL8</strain>
    </source>
</reference>
<evidence type="ECO:0000313" key="6">
    <source>
        <dbReference type="EMBL" id="MBS2547438.1"/>
    </source>
</evidence>
<evidence type="ECO:0000256" key="2">
    <source>
        <dbReference type="ARBA" id="ARBA00010961"/>
    </source>
</evidence>
<evidence type="ECO:0000256" key="4">
    <source>
        <dbReference type="ARBA" id="ARBA00023125"/>
    </source>
</evidence>
<accession>A0ABS5KN08</accession>
<proteinExistence type="inferred from homology"/>
<keyword evidence="7" id="KW-1185">Reference proteome</keyword>
<evidence type="ECO:0000313" key="7">
    <source>
        <dbReference type="Proteomes" id="UP000730482"/>
    </source>
</evidence>
<dbReference type="Proteomes" id="UP000730482">
    <property type="component" value="Unassembled WGS sequence"/>
</dbReference>
<keyword evidence="4" id="KW-0238">DNA-binding</keyword>
<dbReference type="InterPro" id="IPR001207">
    <property type="entry name" value="Transposase_mutator"/>
</dbReference>
<sequence length="69" mass="7643">MERKCRIDQLWFAVVVEAYIHGLSTRSVDELVKAVGVDTGISKSQMSKQVFPDPALLERLTGAVLADPR</sequence>
<evidence type="ECO:0000256" key="1">
    <source>
        <dbReference type="ARBA" id="ARBA00002190"/>
    </source>
</evidence>
<dbReference type="Pfam" id="PF00872">
    <property type="entry name" value="Transposase_mut"/>
    <property type="match status" value="1"/>
</dbReference>
<comment type="similarity">
    <text evidence="2">Belongs to the transposase mutator family.</text>
</comment>
<evidence type="ECO:0000256" key="3">
    <source>
        <dbReference type="ARBA" id="ARBA00022578"/>
    </source>
</evidence>
<keyword evidence="5" id="KW-0233">DNA recombination</keyword>